<dbReference type="GO" id="GO:0016702">
    <property type="term" value="F:oxidoreductase activity, acting on single donors with incorporation of molecular oxygen, incorporation of two atoms of oxygen"/>
    <property type="evidence" value="ECO:0007669"/>
    <property type="project" value="UniProtKB-ARBA"/>
</dbReference>
<dbReference type="EMBL" id="CM000784">
    <property type="protein sequence ID" value="AQK99140.1"/>
    <property type="molecule type" value="Genomic_DNA"/>
</dbReference>
<evidence type="ECO:0000313" key="4">
    <source>
        <dbReference type="EMBL" id="AQK99140.1"/>
    </source>
</evidence>
<dbReference type="AlphaFoldDB" id="A0A1D6G7K8"/>
<dbReference type="Gene3D" id="3.40.830.10">
    <property type="entry name" value="LigB-like"/>
    <property type="match status" value="1"/>
</dbReference>
<dbReference type="PANTHER" id="PTHR30096:SF22">
    <property type="entry name" value="OS01G0878900 PROTEIN"/>
    <property type="match status" value="1"/>
</dbReference>
<name>A0A1D6G7K8_MAIZE</name>
<feature type="compositionally biased region" description="Basic residues" evidence="2">
    <location>
        <begin position="1"/>
        <end position="11"/>
    </location>
</feature>
<dbReference type="SUPFAM" id="SSF53213">
    <property type="entry name" value="LigB-like"/>
    <property type="match status" value="1"/>
</dbReference>
<reference evidence="4" key="1">
    <citation type="submission" date="2015-12" db="EMBL/GenBank/DDBJ databases">
        <title>Update maize B73 reference genome by single molecule sequencing technologies.</title>
        <authorList>
            <consortium name="Maize Genome Sequencing Project"/>
            <person name="Ware D."/>
        </authorList>
    </citation>
    <scope>NUCLEOTIDE SEQUENCE</scope>
    <source>
        <tissue evidence="4">Seedling</tissue>
    </source>
</reference>
<dbReference type="InterPro" id="IPR004183">
    <property type="entry name" value="Xdiol_dOase_suB"/>
</dbReference>
<feature type="compositionally biased region" description="Basic and acidic residues" evidence="2">
    <location>
        <begin position="47"/>
        <end position="81"/>
    </location>
</feature>
<feature type="compositionally biased region" description="Basic residues" evidence="2">
    <location>
        <begin position="23"/>
        <end position="39"/>
    </location>
</feature>
<evidence type="ECO:0000259" key="3">
    <source>
        <dbReference type="Pfam" id="PF02900"/>
    </source>
</evidence>
<gene>
    <name evidence="4" type="ORF">ZEAMMB73_Zm00001d012228</name>
</gene>
<evidence type="ECO:0000256" key="1">
    <source>
        <dbReference type="ARBA" id="ARBA00023002"/>
    </source>
</evidence>
<dbReference type="ExpressionAtlas" id="A0A1D6G7K8">
    <property type="expression patterns" value="baseline and differential"/>
</dbReference>
<dbReference type="PANTHER" id="PTHR30096">
    <property type="entry name" value="4,5-DOPA DIOXYGENASE EXTRADIOL-LIKE PROTEIN"/>
    <property type="match status" value="1"/>
</dbReference>
<feature type="domain" description="Extradiol ring-cleavage dioxygenase class III enzyme subunit B" evidence="3">
    <location>
        <begin position="93"/>
        <end position="162"/>
    </location>
</feature>
<protein>
    <submittedName>
        <fullName evidence="4">4,5-DOPA dioxygenase extradiol</fullName>
    </submittedName>
</protein>
<dbReference type="GO" id="GO:0008198">
    <property type="term" value="F:ferrous iron binding"/>
    <property type="evidence" value="ECO:0007669"/>
    <property type="project" value="InterPro"/>
</dbReference>
<evidence type="ECO:0000256" key="2">
    <source>
        <dbReference type="SAM" id="MobiDB-lite"/>
    </source>
</evidence>
<sequence length="169" mass="19005">MFLRRPSKHPIHSLSLLCSPRTTGHHHKPDATHARKIIRRSQGGGKPETRHATREGEEQRQRGRGDTARTERDAAAEEGQRRAPPRVPATMDTFFLSHGSPTLSIDDNIPARHFFKSWVPAKVAGDQPPRAILVVSGHWDTATPEVNVIRGSNDTIYDFYGFPKPMYKI</sequence>
<keyword evidence="1" id="KW-0560">Oxidoreductase</keyword>
<accession>A0A1D6G7K8</accession>
<dbReference type="Pfam" id="PF02900">
    <property type="entry name" value="LigB"/>
    <property type="match status" value="1"/>
</dbReference>
<proteinExistence type="predicted"/>
<feature type="region of interest" description="Disordered" evidence="2">
    <location>
        <begin position="1"/>
        <end position="87"/>
    </location>
</feature>
<keyword evidence="4" id="KW-0223">Dioxygenase</keyword>
<organism evidence="4">
    <name type="scientific">Zea mays</name>
    <name type="common">Maize</name>
    <dbReference type="NCBI Taxonomy" id="4577"/>
    <lineage>
        <taxon>Eukaryota</taxon>
        <taxon>Viridiplantae</taxon>
        <taxon>Streptophyta</taxon>
        <taxon>Embryophyta</taxon>
        <taxon>Tracheophyta</taxon>
        <taxon>Spermatophyta</taxon>
        <taxon>Magnoliopsida</taxon>
        <taxon>Liliopsida</taxon>
        <taxon>Poales</taxon>
        <taxon>Poaceae</taxon>
        <taxon>PACMAD clade</taxon>
        <taxon>Panicoideae</taxon>
        <taxon>Andropogonodae</taxon>
        <taxon>Andropogoneae</taxon>
        <taxon>Tripsacinae</taxon>
        <taxon>Zea</taxon>
    </lineage>
</organism>